<dbReference type="Proteomes" id="UP000059574">
    <property type="component" value="Chromosome"/>
</dbReference>
<name>A0A0S2M334_9MICC</name>
<sequence length="59" mass="6163">MDEILLNGGNASDCAVPVGSTDRKPWTATPPRVLTYMKAVNDASVDVPAVYGQDAQGAQ</sequence>
<evidence type="ECO:0000256" key="1">
    <source>
        <dbReference type="SAM" id="MobiDB-lite"/>
    </source>
</evidence>
<dbReference type="RefSeq" id="WP_062292520.1">
    <property type="nucleotide sequence ID" value="NZ_CP013200.1"/>
</dbReference>
<organism evidence="2 3">
    <name type="scientific">Arthrobacter alpinus</name>
    <dbReference type="NCBI Taxonomy" id="656366"/>
    <lineage>
        <taxon>Bacteria</taxon>
        <taxon>Bacillati</taxon>
        <taxon>Actinomycetota</taxon>
        <taxon>Actinomycetes</taxon>
        <taxon>Micrococcales</taxon>
        <taxon>Micrococcaceae</taxon>
        <taxon>Arthrobacter</taxon>
    </lineage>
</organism>
<dbReference type="OrthoDB" id="236897at2"/>
<dbReference type="EMBL" id="CP013200">
    <property type="protein sequence ID" value="ALO68179.1"/>
    <property type="molecule type" value="Genomic_DNA"/>
</dbReference>
<gene>
    <name evidence="2" type="ORF">AS189_18845</name>
</gene>
<accession>A0A0S2M334</accession>
<evidence type="ECO:0000313" key="3">
    <source>
        <dbReference type="Proteomes" id="UP000059574"/>
    </source>
</evidence>
<feature type="region of interest" description="Disordered" evidence="1">
    <location>
        <begin position="1"/>
        <end position="28"/>
    </location>
</feature>
<evidence type="ECO:0000313" key="2">
    <source>
        <dbReference type="EMBL" id="ALO68179.1"/>
    </source>
</evidence>
<proteinExistence type="predicted"/>
<reference evidence="3" key="1">
    <citation type="submission" date="2015-11" db="EMBL/GenBank/DDBJ databases">
        <authorList>
            <person name="Kumar R."/>
            <person name="Singh D."/>
            <person name="Swarnkar M.K."/>
            <person name="Singh A.K."/>
            <person name="Kumar S."/>
        </authorList>
    </citation>
    <scope>NUCLEOTIDE SEQUENCE [LARGE SCALE GENOMIC DNA]</scope>
    <source>
        <strain evidence="3">ERGS4:06</strain>
    </source>
</reference>
<reference evidence="2 3" key="2">
    <citation type="journal article" date="2016" name="J. Biotechnol.">
        <title>Complete genome sequence of Arthrobacter alpinus ERGS4:06, a yellow pigmented bacterium tolerant to cold and radiations isolated from Sikkim Himalaya.</title>
        <authorList>
            <person name="Kumar R."/>
            <person name="Singh D."/>
            <person name="Swarnkar M.K."/>
            <person name="Singh A.K."/>
            <person name="Kumar S."/>
        </authorList>
    </citation>
    <scope>NUCLEOTIDE SEQUENCE [LARGE SCALE GENOMIC DNA]</scope>
    <source>
        <strain evidence="2 3">ERGS4:06</strain>
    </source>
</reference>
<protein>
    <submittedName>
        <fullName evidence="2">Uncharacterized protein</fullName>
    </submittedName>
</protein>
<dbReference type="AlphaFoldDB" id="A0A0S2M334"/>